<proteinExistence type="predicted"/>
<gene>
    <name evidence="1" type="ORF">SPRG_16460</name>
</gene>
<name>A0A067BI98_SAPPC</name>
<dbReference type="EMBL" id="KK583494">
    <property type="protein sequence ID" value="KDO18119.1"/>
    <property type="molecule type" value="Genomic_DNA"/>
</dbReference>
<evidence type="ECO:0000313" key="1">
    <source>
        <dbReference type="EMBL" id="KDO18119.1"/>
    </source>
</evidence>
<protein>
    <submittedName>
        <fullName evidence="1">Uncharacterized protein</fullName>
    </submittedName>
</protein>
<dbReference type="GeneID" id="24138085"/>
<dbReference type="Proteomes" id="UP000030745">
    <property type="component" value="Unassembled WGS sequence"/>
</dbReference>
<evidence type="ECO:0000313" key="2">
    <source>
        <dbReference type="Proteomes" id="UP000030745"/>
    </source>
</evidence>
<dbReference type="AlphaFoldDB" id="A0A067BI98"/>
<accession>A0A067BI98</accession>
<organism evidence="1 2">
    <name type="scientific">Saprolegnia parasitica (strain CBS 223.65)</name>
    <dbReference type="NCBI Taxonomy" id="695850"/>
    <lineage>
        <taxon>Eukaryota</taxon>
        <taxon>Sar</taxon>
        <taxon>Stramenopiles</taxon>
        <taxon>Oomycota</taxon>
        <taxon>Saprolegniomycetes</taxon>
        <taxon>Saprolegniales</taxon>
        <taxon>Saprolegniaceae</taxon>
        <taxon>Saprolegnia</taxon>
    </lineage>
</organism>
<sequence>MTGDRGSTVCADEEEAAYACEGIVLTLPAPVAAELPAAGCQKMVTGTESTV</sequence>
<dbReference type="RefSeq" id="XP_012211178.1">
    <property type="nucleotide sequence ID" value="XM_012355788.1"/>
</dbReference>
<reference evidence="1 2" key="1">
    <citation type="journal article" date="2013" name="PLoS Genet.">
        <title>Distinctive expansion of potential virulence genes in the genome of the oomycete fish pathogen Saprolegnia parasitica.</title>
        <authorList>
            <person name="Jiang R.H."/>
            <person name="de Bruijn I."/>
            <person name="Haas B.J."/>
            <person name="Belmonte R."/>
            <person name="Lobach L."/>
            <person name="Christie J."/>
            <person name="van den Ackerveken G."/>
            <person name="Bottin A."/>
            <person name="Bulone V."/>
            <person name="Diaz-Moreno S.M."/>
            <person name="Dumas B."/>
            <person name="Fan L."/>
            <person name="Gaulin E."/>
            <person name="Govers F."/>
            <person name="Grenville-Briggs L.J."/>
            <person name="Horner N.R."/>
            <person name="Levin J.Z."/>
            <person name="Mammella M."/>
            <person name="Meijer H.J."/>
            <person name="Morris P."/>
            <person name="Nusbaum C."/>
            <person name="Oome S."/>
            <person name="Phillips A.J."/>
            <person name="van Rooyen D."/>
            <person name="Rzeszutek E."/>
            <person name="Saraiva M."/>
            <person name="Secombes C.J."/>
            <person name="Seidl M.F."/>
            <person name="Snel B."/>
            <person name="Stassen J.H."/>
            <person name="Sykes S."/>
            <person name="Tripathy S."/>
            <person name="van den Berg H."/>
            <person name="Vega-Arreguin J.C."/>
            <person name="Wawra S."/>
            <person name="Young S.K."/>
            <person name="Zeng Q."/>
            <person name="Dieguez-Uribeondo J."/>
            <person name="Russ C."/>
            <person name="Tyler B.M."/>
            <person name="van West P."/>
        </authorList>
    </citation>
    <scope>NUCLEOTIDE SEQUENCE [LARGE SCALE GENOMIC DNA]</scope>
    <source>
        <strain evidence="1 2">CBS 223.65</strain>
    </source>
</reference>
<dbReference type="KEGG" id="spar:SPRG_16460"/>
<keyword evidence="2" id="KW-1185">Reference proteome</keyword>
<dbReference type="VEuPathDB" id="FungiDB:SPRG_16460"/>